<keyword evidence="1" id="KW-1133">Transmembrane helix</keyword>
<feature type="transmembrane region" description="Helical" evidence="1">
    <location>
        <begin position="98"/>
        <end position="116"/>
    </location>
</feature>
<comment type="caution">
    <text evidence="2">The sequence shown here is derived from an EMBL/GenBank/DDBJ whole genome shotgun (WGS) entry which is preliminary data.</text>
</comment>
<evidence type="ECO:0000256" key="1">
    <source>
        <dbReference type="SAM" id="Phobius"/>
    </source>
</evidence>
<dbReference type="OrthoDB" id="1523880at2"/>
<feature type="transmembrane region" description="Helical" evidence="1">
    <location>
        <begin position="20"/>
        <end position="44"/>
    </location>
</feature>
<evidence type="ECO:0000313" key="2">
    <source>
        <dbReference type="EMBL" id="RFM29501.1"/>
    </source>
</evidence>
<dbReference type="EMBL" id="QTJU01000001">
    <property type="protein sequence ID" value="RFM29501.1"/>
    <property type="molecule type" value="Genomic_DNA"/>
</dbReference>
<feature type="transmembrane region" description="Helical" evidence="1">
    <location>
        <begin position="185"/>
        <end position="204"/>
    </location>
</feature>
<dbReference type="Proteomes" id="UP000261284">
    <property type="component" value="Unassembled WGS sequence"/>
</dbReference>
<organism evidence="2 3">
    <name type="scientific">Deminuibacter soli</name>
    <dbReference type="NCBI Taxonomy" id="2291815"/>
    <lineage>
        <taxon>Bacteria</taxon>
        <taxon>Pseudomonadati</taxon>
        <taxon>Bacteroidota</taxon>
        <taxon>Chitinophagia</taxon>
        <taxon>Chitinophagales</taxon>
        <taxon>Chitinophagaceae</taxon>
        <taxon>Deminuibacter</taxon>
    </lineage>
</organism>
<feature type="transmembrane region" description="Helical" evidence="1">
    <location>
        <begin position="240"/>
        <end position="262"/>
    </location>
</feature>
<proteinExistence type="predicted"/>
<accession>A0A3E1NNJ3</accession>
<evidence type="ECO:0000313" key="3">
    <source>
        <dbReference type="Proteomes" id="UP000261284"/>
    </source>
</evidence>
<feature type="transmembrane region" description="Helical" evidence="1">
    <location>
        <begin position="56"/>
        <end position="77"/>
    </location>
</feature>
<name>A0A3E1NNJ3_9BACT</name>
<keyword evidence="1" id="KW-0812">Transmembrane</keyword>
<reference evidence="2 3" key="1">
    <citation type="submission" date="2018-08" db="EMBL/GenBank/DDBJ databases">
        <title>Chitinophagaceae sp. K23C18032701, a novel bacterium isolated from forest soil.</title>
        <authorList>
            <person name="Wang C."/>
        </authorList>
    </citation>
    <scope>NUCLEOTIDE SEQUENCE [LARGE SCALE GENOMIC DNA]</scope>
    <source>
        <strain evidence="2 3">K23C18032701</strain>
    </source>
</reference>
<feature type="transmembrane region" description="Helical" evidence="1">
    <location>
        <begin position="163"/>
        <end position="180"/>
    </location>
</feature>
<dbReference type="AlphaFoldDB" id="A0A3E1NNJ3"/>
<keyword evidence="1" id="KW-0472">Membrane</keyword>
<gene>
    <name evidence="2" type="ORF">DXN05_00505</name>
</gene>
<protein>
    <submittedName>
        <fullName evidence="2">Uncharacterized protein</fullName>
    </submittedName>
</protein>
<dbReference type="RefSeq" id="WP_116845258.1">
    <property type="nucleotide sequence ID" value="NZ_QTJU01000001.1"/>
</dbReference>
<sequence length="269" mass="30657">MPRLLHLIRKQWGDNKRMYVMGMTITIAIIAGIYFFNVLAAYNLARVFFDSPLRPVLYYAGLFIVGCIFAGLYFNDLSFKPRAITQLLLPASNTEKSIVAILFAVVLFFSVYTALFEAVDFAAISVAKALPATLHRTPLTREQVQQLHIFNMFDGNPVNNVELSIFFALQSLFLLGSVYFEKFGYIKTALSLIVIVLLFILYVVKLADNFLPSGGFDGDMHYFKSYDEHSGVHLIPIPWLLGWLMLRGIYILIAATWVTIWFRLKEKEV</sequence>
<keyword evidence="3" id="KW-1185">Reference proteome</keyword>